<dbReference type="InterPro" id="IPR017452">
    <property type="entry name" value="GPCR_Rhodpsn_7TM"/>
</dbReference>
<dbReference type="AlphaFoldDB" id="A0A0V1HI65"/>
<sequence length="329" mass="36857">MEFSSKADDGNLLLGSGYMCMFIVCAFSVNALLVFAIVSDQKLRQSIFHLNILHICLILLLDVTVAQVFGLYTATANAVWIDSLCSIGIVSYLVINIQLFLGITVLVTERALLLVDAAVYSRRVTRARFFIILTLCCVMSAGFSLASLWNPSSSLILPFGSCNLEKSPLQATESLLFINSLIVICYCLPLLTIFLSLAVILYRAHQYRVRNRWTALFTSTDPDDPLKQNLQLALYAFHVFLLYLFVQGPSALLDIVLYLFNYGQSKLNKAAELSDLTILLNDYRIVLFSIRSQFALFFPIITFSSCAEIRRRLASMTLCRTLCLTSPKT</sequence>
<evidence type="ECO:0000313" key="8">
    <source>
        <dbReference type="Proteomes" id="UP000055024"/>
    </source>
</evidence>
<evidence type="ECO:0000313" key="7">
    <source>
        <dbReference type="EMBL" id="KRZ09983.1"/>
    </source>
</evidence>
<proteinExistence type="predicted"/>
<dbReference type="EMBL" id="JYDP01000065">
    <property type="protein sequence ID" value="KRZ09983.1"/>
    <property type="molecule type" value="Genomic_DNA"/>
</dbReference>
<dbReference type="Proteomes" id="UP000055024">
    <property type="component" value="Unassembled WGS sequence"/>
</dbReference>
<feature type="transmembrane region" description="Helical" evidence="5">
    <location>
        <begin position="129"/>
        <end position="149"/>
    </location>
</feature>
<keyword evidence="2 5" id="KW-0812">Transmembrane</keyword>
<comment type="caution">
    <text evidence="7">The sequence shown here is derived from an EMBL/GenBank/DDBJ whole genome shotgun (WGS) entry which is preliminary data.</text>
</comment>
<evidence type="ECO:0000256" key="3">
    <source>
        <dbReference type="ARBA" id="ARBA00022989"/>
    </source>
</evidence>
<keyword evidence="8" id="KW-1185">Reference proteome</keyword>
<dbReference type="PROSITE" id="PS50262">
    <property type="entry name" value="G_PROTEIN_RECEP_F1_2"/>
    <property type="match status" value="1"/>
</dbReference>
<feature type="transmembrane region" description="Helical" evidence="5">
    <location>
        <begin position="285"/>
        <end position="307"/>
    </location>
</feature>
<dbReference type="Gene3D" id="1.20.1070.10">
    <property type="entry name" value="Rhodopsin 7-helix transmembrane proteins"/>
    <property type="match status" value="1"/>
</dbReference>
<keyword evidence="3 5" id="KW-1133">Transmembrane helix</keyword>
<evidence type="ECO:0000256" key="2">
    <source>
        <dbReference type="ARBA" id="ARBA00022692"/>
    </source>
</evidence>
<reference evidence="7 8" key="1">
    <citation type="submission" date="2015-01" db="EMBL/GenBank/DDBJ databases">
        <title>Evolution of Trichinella species and genotypes.</title>
        <authorList>
            <person name="Korhonen P.K."/>
            <person name="Edoardo P."/>
            <person name="Giuseppe L.R."/>
            <person name="Gasser R.B."/>
        </authorList>
    </citation>
    <scope>NUCLEOTIDE SEQUENCE [LARGE SCALE GENOMIC DNA]</scope>
    <source>
        <strain evidence="7">ISS1029</strain>
    </source>
</reference>
<feature type="domain" description="G-protein coupled receptors family 1 profile" evidence="6">
    <location>
        <begin position="29"/>
        <end position="302"/>
    </location>
</feature>
<protein>
    <recommendedName>
        <fullName evidence="6">G-protein coupled receptors family 1 profile domain-containing protein</fullName>
    </recommendedName>
</protein>
<dbReference type="GO" id="GO:0016020">
    <property type="term" value="C:membrane"/>
    <property type="evidence" value="ECO:0007669"/>
    <property type="project" value="UniProtKB-SubCell"/>
</dbReference>
<feature type="transmembrane region" description="Helical" evidence="5">
    <location>
        <begin position="89"/>
        <end position="108"/>
    </location>
</feature>
<evidence type="ECO:0000256" key="4">
    <source>
        <dbReference type="ARBA" id="ARBA00023136"/>
    </source>
</evidence>
<evidence type="ECO:0000259" key="6">
    <source>
        <dbReference type="PROSITE" id="PS50262"/>
    </source>
</evidence>
<name>A0A0V1HI65_9BILA</name>
<gene>
    <name evidence="7" type="ORF">T11_14239</name>
</gene>
<feature type="transmembrane region" description="Helical" evidence="5">
    <location>
        <begin position="50"/>
        <end position="69"/>
    </location>
</feature>
<feature type="transmembrane region" description="Helical" evidence="5">
    <location>
        <begin position="232"/>
        <end position="260"/>
    </location>
</feature>
<feature type="transmembrane region" description="Helical" evidence="5">
    <location>
        <begin position="176"/>
        <end position="202"/>
    </location>
</feature>
<comment type="subcellular location">
    <subcellularLocation>
        <location evidence="1">Membrane</location>
    </subcellularLocation>
</comment>
<dbReference type="SUPFAM" id="SSF81321">
    <property type="entry name" value="Family A G protein-coupled receptor-like"/>
    <property type="match status" value="1"/>
</dbReference>
<dbReference type="STRING" id="268475.A0A0V1HI65"/>
<feature type="transmembrane region" description="Helical" evidence="5">
    <location>
        <begin position="12"/>
        <end position="38"/>
    </location>
</feature>
<evidence type="ECO:0000256" key="1">
    <source>
        <dbReference type="ARBA" id="ARBA00004370"/>
    </source>
</evidence>
<dbReference type="OrthoDB" id="5916394at2759"/>
<organism evidence="7 8">
    <name type="scientific">Trichinella zimbabwensis</name>
    <dbReference type="NCBI Taxonomy" id="268475"/>
    <lineage>
        <taxon>Eukaryota</taxon>
        <taxon>Metazoa</taxon>
        <taxon>Ecdysozoa</taxon>
        <taxon>Nematoda</taxon>
        <taxon>Enoplea</taxon>
        <taxon>Dorylaimia</taxon>
        <taxon>Trichinellida</taxon>
        <taxon>Trichinellidae</taxon>
        <taxon>Trichinella</taxon>
    </lineage>
</organism>
<keyword evidence="4 5" id="KW-0472">Membrane</keyword>
<accession>A0A0V1HI65</accession>
<evidence type="ECO:0000256" key="5">
    <source>
        <dbReference type="SAM" id="Phobius"/>
    </source>
</evidence>